<protein>
    <submittedName>
        <fullName evidence="6">Trypsin-1</fullName>
    </submittedName>
</protein>
<gene>
    <name evidence="6" type="primary">TRYP_2</name>
    <name evidence="6" type="ORF">Anas_10061</name>
</gene>
<dbReference type="FunFam" id="2.40.10.10:FF:000010">
    <property type="entry name" value="Kallikrein related peptidase 11"/>
    <property type="match status" value="1"/>
</dbReference>
<keyword evidence="2" id="KW-0378">Hydrolase</keyword>
<dbReference type="PRINTS" id="PR00722">
    <property type="entry name" value="CHYMOTRYPSIN"/>
</dbReference>
<dbReference type="Proteomes" id="UP000326759">
    <property type="component" value="Unassembled WGS sequence"/>
</dbReference>
<organism evidence="6 7">
    <name type="scientific">Armadillidium nasatum</name>
    <dbReference type="NCBI Taxonomy" id="96803"/>
    <lineage>
        <taxon>Eukaryota</taxon>
        <taxon>Metazoa</taxon>
        <taxon>Ecdysozoa</taxon>
        <taxon>Arthropoda</taxon>
        <taxon>Crustacea</taxon>
        <taxon>Multicrustacea</taxon>
        <taxon>Malacostraca</taxon>
        <taxon>Eumalacostraca</taxon>
        <taxon>Peracarida</taxon>
        <taxon>Isopoda</taxon>
        <taxon>Oniscidea</taxon>
        <taxon>Crinocheta</taxon>
        <taxon>Armadillidiidae</taxon>
        <taxon>Armadillidium</taxon>
    </lineage>
</organism>
<keyword evidence="7" id="KW-1185">Reference proteome</keyword>
<feature type="domain" description="Peptidase S1" evidence="5">
    <location>
        <begin position="1"/>
        <end position="178"/>
    </location>
</feature>
<evidence type="ECO:0000256" key="2">
    <source>
        <dbReference type="ARBA" id="ARBA00022801"/>
    </source>
</evidence>
<evidence type="ECO:0000256" key="4">
    <source>
        <dbReference type="ARBA" id="ARBA00023157"/>
    </source>
</evidence>
<dbReference type="InterPro" id="IPR050127">
    <property type="entry name" value="Serine_Proteases_S1"/>
</dbReference>
<dbReference type="GO" id="GO:0004252">
    <property type="term" value="F:serine-type endopeptidase activity"/>
    <property type="evidence" value="ECO:0007669"/>
    <property type="project" value="InterPro"/>
</dbReference>
<dbReference type="InterPro" id="IPR009003">
    <property type="entry name" value="Peptidase_S1_PA"/>
</dbReference>
<dbReference type="CDD" id="cd00190">
    <property type="entry name" value="Tryp_SPc"/>
    <property type="match status" value="1"/>
</dbReference>
<dbReference type="PROSITE" id="PS00135">
    <property type="entry name" value="TRYPSIN_SER"/>
    <property type="match status" value="1"/>
</dbReference>
<dbReference type="Gene3D" id="2.40.10.10">
    <property type="entry name" value="Trypsin-like serine proteases"/>
    <property type="match status" value="2"/>
</dbReference>
<proteinExistence type="predicted"/>
<accession>A0A5N5TBR0</accession>
<dbReference type="PANTHER" id="PTHR24264:SF20">
    <property type="entry name" value="TRYPSIN-LIKE"/>
    <property type="match status" value="1"/>
</dbReference>
<dbReference type="AlphaFoldDB" id="A0A5N5TBR0"/>
<dbReference type="SUPFAM" id="SSF50494">
    <property type="entry name" value="Trypsin-like serine proteases"/>
    <property type="match status" value="1"/>
</dbReference>
<dbReference type="PROSITE" id="PS50240">
    <property type="entry name" value="TRYPSIN_DOM"/>
    <property type="match status" value="1"/>
</dbReference>
<dbReference type="InterPro" id="IPR001314">
    <property type="entry name" value="Peptidase_S1A"/>
</dbReference>
<reference evidence="6 7" key="1">
    <citation type="journal article" date="2019" name="PLoS Biol.">
        <title>Sex chromosomes control vertical transmission of feminizing Wolbachia symbionts in an isopod.</title>
        <authorList>
            <person name="Becking T."/>
            <person name="Chebbi M.A."/>
            <person name="Giraud I."/>
            <person name="Moumen B."/>
            <person name="Laverre T."/>
            <person name="Caubet Y."/>
            <person name="Peccoud J."/>
            <person name="Gilbert C."/>
            <person name="Cordaux R."/>
        </authorList>
    </citation>
    <scope>NUCLEOTIDE SEQUENCE [LARGE SCALE GENOMIC DNA]</scope>
    <source>
        <strain evidence="6">ANa2</strain>
        <tissue evidence="6">Whole body excluding digestive tract and cuticle</tissue>
    </source>
</reference>
<keyword evidence="3" id="KW-0720">Serine protease</keyword>
<dbReference type="InterPro" id="IPR033116">
    <property type="entry name" value="TRYPSIN_SER"/>
</dbReference>
<keyword evidence="4" id="KW-1015">Disulfide bond</keyword>
<dbReference type="GO" id="GO:0005615">
    <property type="term" value="C:extracellular space"/>
    <property type="evidence" value="ECO:0007669"/>
    <property type="project" value="TreeGrafter"/>
</dbReference>
<evidence type="ECO:0000259" key="5">
    <source>
        <dbReference type="PROSITE" id="PS50240"/>
    </source>
</evidence>
<evidence type="ECO:0000313" key="6">
    <source>
        <dbReference type="EMBL" id="KAB7504011.1"/>
    </source>
</evidence>
<dbReference type="OrthoDB" id="10059102at2759"/>
<dbReference type="Pfam" id="PF00089">
    <property type="entry name" value="Trypsin"/>
    <property type="match status" value="1"/>
</dbReference>
<evidence type="ECO:0000313" key="7">
    <source>
        <dbReference type="Proteomes" id="UP000326759"/>
    </source>
</evidence>
<dbReference type="InterPro" id="IPR001254">
    <property type="entry name" value="Trypsin_dom"/>
</dbReference>
<dbReference type="EMBL" id="SEYY01003965">
    <property type="protein sequence ID" value="KAB7504011.1"/>
    <property type="molecule type" value="Genomic_DNA"/>
</dbReference>
<dbReference type="PANTHER" id="PTHR24264">
    <property type="entry name" value="TRYPSIN-RELATED"/>
    <property type="match status" value="1"/>
</dbReference>
<comment type="caution">
    <text evidence="6">The sequence shown here is derived from an EMBL/GenBank/DDBJ whole genome shotgun (WGS) entry which is preliminary data.</text>
</comment>
<sequence>MFQLVAGDWVLSKNDGTEQERKIVAQIKHEDFSKTTFENDIALLKVDHPFHFNEYVGPVALPTQGQVTEGFCNVTGWGTTEFLGSQSDILQVVTIPVISDEKCRKYYYGENDVADSMICAGFPEGGKDSCQGDSGGPMVCNGYVAGIVSWGKGCGNPNYPGVLTEIAFFVEWIKEHIN</sequence>
<name>A0A5N5TBR0_9CRUS</name>
<dbReference type="GO" id="GO:0006508">
    <property type="term" value="P:proteolysis"/>
    <property type="evidence" value="ECO:0007669"/>
    <property type="project" value="UniProtKB-KW"/>
</dbReference>
<dbReference type="InterPro" id="IPR043504">
    <property type="entry name" value="Peptidase_S1_PA_chymotrypsin"/>
</dbReference>
<evidence type="ECO:0000256" key="1">
    <source>
        <dbReference type="ARBA" id="ARBA00022670"/>
    </source>
</evidence>
<keyword evidence="1" id="KW-0645">Protease</keyword>
<evidence type="ECO:0000256" key="3">
    <source>
        <dbReference type="ARBA" id="ARBA00022825"/>
    </source>
</evidence>
<dbReference type="SMART" id="SM00020">
    <property type="entry name" value="Tryp_SPc"/>
    <property type="match status" value="1"/>
</dbReference>